<organism evidence="2 3">
    <name type="scientific">Rotaria socialis</name>
    <dbReference type="NCBI Taxonomy" id="392032"/>
    <lineage>
        <taxon>Eukaryota</taxon>
        <taxon>Metazoa</taxon>
        <taxon>Spiralia</taxon>
        <taxon>Gnathifera</taxon>
        <taxon>Rotifera</taxon>
        <taxon>Eurotatoria</taxon>
        <taxon>Bdelloidea</taxon>
        <taxon>Philodinida</taxon>
        <taxon>Philodinidae</taxon>
        <taxon>Rotaria</taxon>
    </lineage>
</organism>
<proteinExistence type="predicted"/>
<dbReference type="EMBL" id="CAJNYD010001296">
    <property type="protein sequence ID" value="CAF3328555.1"/>
    <property type="molecule type" value="Genomic_DNA"/>
</dbReference>
<reference evidence="2" key="1">
    <citation type="submission" date="2021-02" db="EMBL/GenBank/DDBJ databases">
        <authorList>
            <person name="Nowell W R."/>
        </authorList>
    </citation>
    <scope>NUCLEOTIDE SEQUENCE</scope>
</reference>
<accession>A0A817U364</accession>
<evidence type="ECO:0000256" key="1">
    <source>
        <dbReference type="SAM" id="Phobius"/>
    </source>
</evidence>
<dbReference type="AlphaFoldDB" id="A0A817U364"/>
<feature type="transmembrane region" description="Helical" evidence="1">
    <location>
        <begin position="117"/>
        <end position="141"/>
    </location>
</feature>
<gene>
    <name evidence="2" type="ORF">LUA448_LOCUS10766</name>
</gene>
<keyword evidence="1" id="KW-1133">Transmembrane helix</keyword>
<name>A0A817U364_9BILA</name>
<sequence>MFQFRLRNSLFLQTTLTKITLTTLTSRPIRLHLVIGDGGWPFVSSRASSSSVVIAAFLPGSPDASVAQAVNATQLDPNAIPDLKSLSITVRSKSYSISSSSSSTTLSTQNNTENTNVGLIVGLVVGIVCGLALLFGIVVAVKVYENKYGGISADRNETVNLRDFSIVHNEHDSITPPQTKGKRQSRIIKLPPISPQHLSNYGVYPPMKHDKSDHLPGALFITSLEDEITHEVHDDPTDLPIVERM</sequence>
<evidence type="ECO:0000313" key="3">
    <source>
        <dbReference type="Proteomes" id="UP000663833"/>
    </source>
</evidence>
<keyword evidence="1" id="KW-0472">Membrane</keyword>
<comment type="caution">
    <text evidence="2">The sequence shown here is derived from an EMBL/GenBank/DDBJ whole genome shotgun (WGS) entry which is preliminary data.</text>
</comment>
<protein>
    <submittedName>
        <fullName evidence="2">Uncharacterized protein</fullName>
    </submittedName>
</protein>
<evidence type="ECO:0000313" key="2">
    <source>
        <dbReference type="EMBL" id="CAF3328555.1"/>
    </source>
</evidence>
<keyword evidence="1" id="KW-0812">Transmembrane</keyword>
<dbReference type="Proteomes" id="UP000663833">
    <property type="component" value="Unassembled WGS sequence"/>
</dbReference>